<feature type="region of interest" description="Disordered" evidence="1">
    <location>
        <begin position="220"/>
        <end position="265"/>
    </location>
</feature>
<protein>
    <submittedName>
        <fullName evidence="2">Tick transposon</fullName>
    </submittedName>
</protein>
<evidence type="ECO:0000313" key="2">
    <source>
        <dbReference type="EMBL" id="MAA23554.1"/>
    </source>
</evidence>
<proteinExistence type="predicted"/>
<name>A0A224Z9U0_9ACAR</name>
<dbReference type="EMBL" id="GFPF01012408">
    <property type="protein sequence ID" value="MAA23554.1"/>
    <property type="molecule type" value="Transcribed_RNA"/>
</dbReference>
<reference evidence="2" key="1">
    <citation type="journal article" date="2017" name="Parasit. Vectors">
        <title>Sialotranscriptomics of Rhipicephalus zambeziensis reveals intricate expression profiles of secretory proteins and suggests tight temporal transcriptional regulation during blood-feeding.</title>
        <authorList>
            <person name="de Castro M.H."/>
            <person name="de Klerk D."/>
            <person name="Pienaar R."/>
            <person name="Rees D.J.G."/>
            <person name="Mans B.J."/>
        </authorList>
    </citation>
    <scope>NUCLEOTIDE SEQUENCE</scope>
    <source>
        <tissue evidence="2">Salivary glands</tissue>
    </source>
</reference>
<accession>A0A224Z9U0</accession>
<evidence type="ECO:0000256" key="1">
    <source>
        <dbReference type="SAM" id="MobiDB-lite"/>
    </source>
</evidence>
<dbReference type="AlphaFoldDB" id="A0A224Z9U0"/>
<organism evidence="2">
    <name type="scientific">Rhipicephalus zambeziensis</name>
    <dbReference type="NCBI Taxonomy" id="60191"/>
    <lineage>
        <taxon>Eukaryota</taxon>
        <taxon>Metazoa</taxon>
        <taxon>Ecdysozoa</taxon>
        <taxon>Arthropoda</taxon>
        <taxon>Chelicerata</taxon>
        <taxon>Arachnida</taxon>
        <taxon>Acari</taxon>
        <taxon>Parasitiformes</taxon>
        <taxon>Ixodida</taxon>
        <taxon>Ixodoidea</taxon>
        <taxon>Ixodidae</taxon>
        <taxon>Rhipicephalinae</taxon>
        <taxon>Rhipicephalus</taxon>
        <taxon>Rhipicephalus</taxon>
    </lineage>
</organism>
<feature type="compositionally biased region" description="Polar residues" evidence="1">
    <location>
        <begin position="235"/>
        <end position="250"/>
    </location>
</feature>
<sequence length="265" mass="29537">MIRRNTYHKKGMKEKDTLRLLQALVLSRVTYGLPYHSLHRSEESQVDALIRSAFKAALGLPISTPTERLLALGIHNSYVELSAAVLISQRNRLSATSAGSAILTRIGISPHPQHIDEELVDVAQEVRRQISFAPVPKNMHHEFHAERRNARVNWLRKQFGSASNVAYVDAASYDWQRRIITIVDNNMTLLTSASVRTTSATKAESTAIALTVNFQERKGESSVIPSDSHLFTRPPSGNGTEAIRTQTRSPPSVDLVPGTRRARRQ</sequence>